<sequence length="122" mass="13983">MMGGHLHFHCHCALRQDVTQTSTKYRVRQPKQDAGYPTWPQMPYPACHPRPRERMYQRSQSTQLRKPRLHNLRTQANAFDTPVYGGGGGYSKSGVKCFCTWGEGCARFSSETRLHNAQIQTL</sequence>
<evidence type="ECO:0000313" key="2">
    <source>
        <dbReference type="EMBL" id="CDF77581.1"/>
    </source>
</evidence>
<keyword evidence="3" id="KW-1185">Reference proteome</keyword>
<organism evidence="2 3">
    <name type="scientific">Chondrus crispus</name>
    <name type="common">Carrageen Irish moss</name>
    <name type="synonym">Polymorpha crispa</name>
    <dbReference type="NCBI Taxonomy" id="2769"/>
    <lineage>
        <taxon>Eukaryota</taxon>
        <taxon>Rhodophyta</taxon>
        <taxon>Florideophyceae</taxon>
        <taxon>Rhodymeniophycidae</taxon>
        <taxon>Gigartinales</taxon>
        <taxon>Gigartinaceae</taxon>
        <taxon>Chondrus</taxon>
    </lineage>
</organism>
<proteinExistence type="predicted"/>
<accession>S0F316</accession>
<reference evidence="3" key="1">
    <citation type="journal article" date="2013" name="Proc. Natl. Acad. Sci. U.S.A.">
        <title>Genome structure and metabolic features in the red seaweed Chondrus crispus shed light on evolution of the Archaeplastida.</title>
        <authorList>
            <person name="Collen J."/>
            <person name="Porcel B."/>
            <person name="Carre W."/>
            <person name="Ball S.G."/>
            <person name="Chaparro C."/>
            <person name="Tonon T."/>
            <person name="Barbeyron T."/>
            <person name="Michel G."/>
            <person name="Noel B."/>
            <person name="Valentin K."/>
            <person name="Elias M."/>
            <person name="Artiguenave F."/>
            <person name="Arun A."/>
            <person name="Aury J.M."/>
            <person name="Barbosa-Neto J.F."/>
            <person name="Bothwell J.H."/>
            <person name="Bouget F.Y."/>
            <person name="Brillet L."/>
            <person name="Cabello-Hurtado F."/>
            <person name="Capella-Gutierrez S."/>
            <person name="Charrier B."/>
            <person name="Cladiere L."/>
            <person name="Cock J.M."/>
            <person name="Coelho S.M."/>
            <person name="Colleoni C."/>
            <person name="Czjzek M."/>
            <person name="Da Silva C."/>
            <person name="Delage L."/>
            <person name="Denoeud F."/>
            <person name="Deschamps P."/>
            <person name="Dittami S.M."/>
            <person name="Gabaldon T."/>
            <person name="Gachon C.M."/>
            <person name="Groisillier A."/>
            <person name="Herve C."/>
            <person name="Jabbari K."/>
            <person name="Katinka M."/>
            <person name="Kloareg B."/>
            <person name="Kowalczyk N."/>
            <person name="Labadie K."/>
            <person name="Leblanc C."/>
            <person name="Lopez P.J."/>
            <person name="McLachlan D.H."/>
            <person name="Meslet-Cladiere L."/>
            <person name="Moustafa A."/>
            <person name="Nehr Z."/>
            <person name="Nyvall Collen P."/>
            <person name="Panaud O."/>
            <person name="Partensky F."/>
            <person name="Poulain J."/>
            <person name="Rensing S.A."/>
            <person name="Rousvoal S."/>
            <person name="Samson G."/>
            <person name="Symeonidi A."/>
            <person name="Weissenbach J."/>
            <person name="Zambounis A."/>
            <person name="Wincker P."/>
            <person name="Boyen C."/>
        </authorList>
    </citation>
    <scope>NUCLEOTIDE SEQUENCE [LARGE SCALE GENOMIC DNA]</scope>
    <source>
        <strain evidence="3">cv. Stackhouse</strain>
    </source>
</reference>
<dbReference type="AlphaFoldDB" id="S0F316"/>
<dbReference type="RefSeq" id="XP_005718082.1">
    <property type="nucleotide sequence ID" value="XM_005718025.1"/>
</dbReference>
<feature type="region of interest" description="Disordered" evidence="1">
    <location>
        <begin position="21"/>
        <end position="72"/>
    </location>
</feature>
<dbReference type="Gramene" id="CDF77581">
    <property type="protein sequence ID" value="CDF77581"/>
    <property type="gene ID" value="CHC_T00010013001"/>
</dbReference>
<evidence type="ECO:0000313" key="3">
    <source>
        <dbReference type="Proteomes" id="UP000012073"/>
    </source>
</evidence>
<gene>
    <name evidence="2" type="ORF">CHC_T00010013001</name>
</gene>
<protein>
    <submittedName>
        <fullName evidence="2">Small G protein rab11</fullName>
    </submittedName>
</protein>
<dbReference type="GeneID" id="17325798"/>
<evidence type="ECO:0000256" key="1">
    <source>
        <dbReference type="SAM" id="MobiDB-lite"/>
    </source>
</evidence>
<dbReference type="EMBL" id="HG001902">
    <property type="protein sequence ID" value="CDF77581.1"/>
    <property type="molecule type" value="Genomic_DNA"/>
</dbReference>
<dbReference type="Proteomes" id="UP000012073">
    <property type="component" value="Unassembled WGS sequence"/>
</dbReference>
<name>S0F316_CHOCR</name>
<dbReference type="KEGG" id="ccp:CHC_T00010013001"/>